<dbReference type="EMBL" id="MDYP01000027">
    <property type="protein sequence ID" value="OQE05105.1"/>
    <property type="molecule type" value="Genomic_DNA"/>
</dbReference>
<gene>
    <name evidence="2" type="ORF">PENVUL_c027G02540</name>
</gene>
<feature type="region of interest" description="Disordered" evidence="1">
    <location>
        <begin position="1"/>
        <end position="28"/>
    </location>
</feature>
<sequence>MPGQAGDDKTPITHPIPSRSPVTHKNQAMKKIKKIVRRIRKRVSAMRNSIRARASAIRNSIRARVSAIHIFTKATASEVLHESDRVVNVVSTPQRMPCAYSDSELRYISPWSEPEFKQRSLLLFEKPWQSFEDKFQSDMTRYPSEMIVDRSSPCPLNWLPVKVRAKIWKYVFGDTKEPIFLTKDGIAPKIHASMRSVSHDWMSEAWLAWFNAMSARTLVVVDFPRHAYLRQPCPILRNLSTVRLRAIKFTLGDNDEEKAFRRNRQFLRFILKHRDCEFLAVRTLILELRKNWTAGDITEIDLADLLTCGPFAHIERIRIHGWITSERLDRFLKRAEWRAQASF</sequence>
<proteinExistence type="predicted"/>
<reference evidence="3" key="1">
    <citation type="journal article" date="2017" name="Nat. Microbiol.">
        <title>Global analysis of biosynthetic gene clusters reveals vast potential of secondary metabolite production in Penicillium species.</title>
        <authorList>
            <person name="Nielsen J.C."/>
            <person name="Grijseels S."/>
            <person name="Prigent S."/>
            <person name="Ji B."/>
            <person name="Dainat J."/>
            <person name="Nielsen K.F."/>
            <person name="Frisvad J.C."/>
            <person name="Workman M."/>
            <person name="Nielsen J."/>
        </authorList>
    </citation>
    <scope>NUCLEOTIDE SEQUENCE [LARGE SCALE GENOMIC DNA]</scope>
    <source>
        <strain evidence="3">IBT 29486</strain>
    </source>
</reference>
<comment type="caution">
    <text evidence="2">The sequence shown here is derived from an EMBL/GenBank/DDBJ whole genome shotgun (WGS) entry which is preliminary data.</text>
</comment>
<evidence type="ECO:0000256" key="1">
    <source>
        <dbReference type="SAM" id="MobiDB-lite"/>
    </source>
</evidence>
<dbReference type="AlphaFoldDB" id="A0A1V6RTK3"/>
<evidence type="ECO:0000313" key="3">
    <source>
        <dbReference type="Proteomes" id="UP000191518"/>
    </source>
</evidence>
<dbReference type="STRING" id="29845.A0A1V6RTK3"/>
<organism evidence="2 3">
    <name type="scientific">Penicillium vulpinum</name>
    <dbReference type="NCBI Taxonomy" id="29845"/>
    <lineage>
        <taxon>Eukaryota</taxon>
        <taxon>Fungi</taxon>
        <taxon>Dikarya</taxon>
        <taxon>Ascomycota</taxon>
        <taxon>Pezizomycotina</taxon>
        <taxon>Eurotiomycetes</taxon>
        <taxon>Eurotiomycetidae</taxon>
        <taxon>Eurotiales</taxon>
        <taxon>Aspergillaceae</taxon>
        <taxon>Penicillium</taxon>
    </lineage>
</organism>
<name>A0A1V6RTK3_9EURO</name>
<accession>A0A1V6RTK3</accession>
<protein>
    <submittedName>
        <fullName evidence="2">Uncharacterized protein</fullName>
    </submittedName>
</protein>
<dbReference type="OrthoDB" id="4479239at2759"/>
<keyword evidence="3" id="KW-1185">Reference proteome</keyword>
<dbReference type="Proteomes" id="UP000191518">
    <property type="component" value="Unassembled WGS sequence"/>
</dbReference>
<evidence type="ECO:0000313" key="2">
    <source>
        <dbReference type="EMBL" id="OQE05105.1"/>
    </source>
</evidence>
<feature type="compositionally biased region" description="Basic and acidic residues" evidence="1">
    <location>
        <begin position="1"/>
        <end position="11"/>
    </location>
</feature>